<evidence type="ECO:0000256" key="1">
    <source>
        <dbReference type="SAM" id="MobiDB-lite"/>
    </source>
</evidence>
<evidence type="ECO:0000313" key="2">
    <source>
        <dbReference type="EMBL" id="CAQ02681.1"/>
    </source>
</evidence>
<accession>B0RIB0</accession>
<sequence length="277" mass="29795">MDDDRLCVRHGGARRGSGARSAHHGRTPLDPQEPMSPPIRLLHQTVRPFVAAGLRGGLPTPLTATVPTDAPVGVVPGPDPDRVLALGGIGGSGVGLRTHAEGVAAQSAKALAAITGRGVEWRTVPLADQHLTATQEAVRQITELHRYDVVLVMPGVADALELARLTPWVHRLEDLLDHLVEQTADNSMVLVSDVPQVSQYVEAGAFVRGLFRDHAMYLSERKAEVCARFPQVTSVKLPDAGPVDFEGGEFRYASMYRRWGEHVGRVIADLQAERGGA</sequence>
<dbReference type="eggNOG" id="COG2755">
    <property type="taxonomic scope" value="Bacteria"/>
</dbReference>
<name>B0RIB0_CLASE</name>
<evidence type="ECO:0000313" key="3">
    <source>
        <dbReference type="Proteomes" id="UP000001318"/>
    </source>
</evidence>
<dbReference type="HOGENOM" id="CLU_094883_0_0_11"/>
<reference evidence="2 3" key="1">
    <citation type="journal article" date="2008" name="J. Bacteriol.">
        <title>Genome of the actinomycete plant pathogen Clavibacter michiganensis subsp. sepedonicus suggests recent niche adaptation.</title>
        <authorList>
            <person name="Bentley S.D."/>
            <person name="Corton C."/>
            <person name="Brown S.E."/>
            <person name="Barron A."/>
            <person name="Clark L."/>
            <person name="Doggett J."/>
            <person name="Harris B."/>
            <person name="Ormond D."/>
            <person name="Quail M.A."/>
            <person name="May G."/>
            <person name="Francis D."/>
            <person name="Knudson D."/>
            <person name="Parkhill J."/>
            <person name="Ishimaru C.A."/>
        </authorList>
    </citation>
    <scope>NUCLEOTIDE SEQUENCE [LARGE SCALE GENOMIC DNA]</scope>
    <source>
        <strain evidence="3">ATCC 33113 / DSM 20744 / JCM 9667 / LMG 2889 / ICMP 2535 / C-1</strain>
    </source>
</reference>
<keyword evidence="3" id="KW-1185">Reference proteome</keyword>
<dbReference type="Proteomes" id="UP000001318">
    <property type="component" value="Chromosome"/>
</dbReference>
<evidence type="ECO:0008006" key="4">
    <source>
        <dbReference type="Google" id="ProtNLM"/>
    </source>
</evidence>
<dbReference type="EMBL" id="AM849034">
    <property type="protein sequence ID" value="CAQ02681.1"/>
    <property type="molecule type" value="Genomic_DNA"/>
</dbReference>
<dbReference type="KEGG" id="cms:CMS2602"/>
<proteinExistence type="predicted"/>
<dbReference type="AlphaFoldDB" id="B0RIB0"/>
<feature type="region of interest" description="Disordered" evidence="1">
    <location>
        <begin position="1"/>
        <end position="36"/>
    </location>
</feature>
<protein>
    <recommendedName>
        <fullName evidence="4">SGNH/GDSL hydrolase family protein</fullName>
    </recommendedName>
</protein>
<organism evidence="2 3">
    <name type="scientific">Clavibacter sepedonicus</name>
    <name type="common">Clavibacter michiganensis subsp. sepedonicus</name>
    <dbReference type="NCBI Taxonomy" id="31964"/>
    <lineage>
        <taxon>Bacteria</taxon>
        <taxon>Bacillati</taxon>
        <taxon>Actinomycetota</taxon>
        <taxon>Actinomycetes</taxon>
        <taxon>Micrococcales</taxon>
        <taxon>Microbacteriaceae</taxon>
        <taxon>Clavibacter</taxon>
    </lineage>
</organism>
<gene>
    <name evidence="2" type="ordered locus">CMS2602</name>
</gene>